<keyword evidence="3" id="KW-1185">Reference proteome</keyword>
<dbReference type="PROSITE" id="PS51257">
    <property type="entry name" value="PROKAR_LIPOPROTEIN"/>
    <property type="match status" value="1"/>
</dbReference>
<protein>
    <recommendedName>
        <fullName evidence="4">Transmembrane protein</fullName>
    </recommendedName>
</protein>
<evidence type="ECO:0008006" key="4">
    <source>
        <dbReference type="Google" id="ProtNLM"/>
    </source>
</evidence>
<sequence length="363" mass="38123">MSFFSRAARVFVSLQMSMRSTWQRSFPPCWSLVACAAFCSALMMVPFFCLCASVPVWPRSVILPSDEWNCSSTVPAYVTLSVAATPMPAWDAPAMLNRFHVLFGVSAALPKFLVRVAPEFPVIPAEVPVIIVSFPCFVSAFITSAKPCGRVSGAAPKKCLHSVPSLLCTAVIPGVRLAAVSRHVTAPLFVPATVPTTRMYSLTPAAALLAASPGVIVASMMLVSSSLASRALCAMSVASAWLRSVAASVLLFNIAAEHSSAAVRAPKFRPAVSLRSASFAVTARASPAALSSAVPKAHIFCATPLARPSVDAASAFSLRSAKDKATASKDGSAGPHIFFTPLFTKINQTISPPRCPPPCLPSE</sequence>
<dbReference type="EMBL" id="CAEX01003755">
    <property type="protein sequence ID" value="CCD19583.1"/>
    <property type="molecule type" value="Genomic_DNA"/>
</dbReference>
<organism evidence="2 3">
    <name type="scientific">Trypanosoma vivax (strain Y486)</name>
    <dbReference type="NCBI Taxonomy" id="1055687"/>
    <lineage>
        <taxon>Eukaryota</taxon>
        <taxon>Discoba</taxon>
        <taxon>Euglenozoa</taxon>
        <taxon>Kinetoplastea</taxon>
        <taxon>Metakinetoplastina</taxon>
        <taxon>Trypanosomatida</taxon>
        <taxon>Trypanosomatidae</taxon>
        <taxon>Trypanosoma</taxon>
        <taxon>Duttonella</taxon>
    </lineage>
</organism>
<reference evidence="2 3" key="1">
    <citation type="journal article" date="2012" name="Proc. Natl. Acad. Sci. U.S.A.">
        <title>Antigenic diversity is generated by distinct evolutionary mechanisms in African trypanosome species.</title>
        <authorList>
            <person name="Jackson A.P."/>
            <person name="Berry A."/>
            <person name="Aslett M."/>
            <person name="Allison H.C."/>
            <person name="Burton P."/>
            <person name="Vavrova-Anderson J."/>
            <person name="Brown R."/>
            <person name="Browne H."/>
            <person name="Corton N."/>
            <person name="Hauser H."/>
            <person name="Gamble J."/>
            <person name="Gilderthorp R."/>
            <person name="Marcello L."/>
            <person name="McQuillan J."/>
            <person name="Otto T.D."/>
            <person name="Quail M.A."/>
            <person name="Sanders M.J."/>
            <person name="van Tonder A."/>
            <person name="Ginger M.L."/>
            <person name="Field M.C."/>
            <person name="Barry J.D."/>
            <person name="Hertz-Fowler C."/>
            <person name="Berriman M."/>
        </authorList>
    </citation>
    <scope>NUCLEOTIDE SEQUENCE</scope>
    <source>
        <strain evidence="2 3">Y486</strain>
    </source>
</reference>
<name>F9WPV6_TRYVY</name>
<keyword evidence="1" id="KW-0472">Membrane</keyword>
<gene>
    <name evidence="2" type="ORF">TvY486_0022850</name>
</gene>
<dbReference type="Proteomes" id="UP000009027">
    <property type="component" value="Unassembled WGS sequence"/>
</dbReference>
<accession>F9WPV6</accession>
<proteinExistence type="predicted"/>
<evidence type="ECO:0000313" key="3">
    <source>
        <dbReference type="Proteomes" id="UP000009027"/>
    </source>
</evidence>
<evidence type="ECO:0000313" key="2">
    <source>
        <dbReference type="EMBL" id="CCD19583.1"/>
    </source>
</evidence>
<dbReference type="VEuPathDB" id="TriTrypDB:TvY486_0022850"/>
<keyword evidence="1" id="KW-0812">Transmembrane</keyword>
<dbReference type="AlphaFoldDB" id="F9WPV6"/>
<feature type="transmembrane region" description="Helical" evidence="1">
    <location>
        <begin position="205"/>
        <end position="224"/>
    </location>
</feature>
<evidence type="ECO:0000256" key="1">
    <source>
        <dbReference type="SAM" id="Phobius"/>
    </source>
</evidence>
<keyword evidence="1" id="KW-1133">Transmembrane helix</keyword>